<dbReference type="PRINTS" id="PR01543">
    <property type="entry name" value="ANATRNSFRASE"/>
</dbReference>
<evidence type="ECO:0000313" key="4">
    <source>
        <dbReference type="Proteomes" id="UP000284219"/>
    </source>
</evidence>
<evidence type="ECO:0000256" key="1">
    <source>
        <dbReference type="ARBA" id="ARBA00006547"/>
    </source>
</evidence>
<dbReference type="EMBL" id="MCHY01000008">
    <property type="protein sequence ID" value="RKD24234.1"/>
    <property type="molecule type" value="Genomic_DNA"/>
</dbReference>
<dbReference type="PANTHER" id="PTHR11786">
    <property type="entry name" value="N-HYDROXYARYLAMINE O-ACETYLTRANSFERASE"/>
    <property type="match status" value="1"/>
</dbReference>
<organism evidence="3 4">
    <name type="scientific">Ammoniphilus oxalaticus</name>
    <dbReference type="NCBI Taxonomy" id="66863"/>
    <lineage>
        <taxon>Bacteria</taxon>
        <taxon>Bacillati</taxon>
        <taxon>Bacillota</taxon>
        <taxon>Bacilli</taxon>
        <taxon>Bacillales</taxon>
        <taxon>Paenibacillaceae</taxon>
        <taxon>Aneurinibacillus group</taxon>
        <taxon>Ammoniphilus</taxon>
    </lineage>
</organism>
<reference evidence="3 4" key="1">
    <citation type="submission" date="2016-08" db="EMBL/GenBank/DDBJ databases">
        <title>Novel Firmicute Genomes.</title>
        <authorList>
            <person name="Poppleton D.I."/>
            <person name="Gribaldo S."/>
        </authorList>
    </citation>
    <scope>NUCLEOTIDE SEQUENCE [LARGE SCALE GENOMIC DNA]</scope>
    <source>
        <strain evidence="3 4">RAOx-1</strain>
    </source>
</reference>
<dbReference type="InterPro" id="IPR038765">
    <property type="entry name" value="Papain-like_cys_pep_sf"/>
</dbReference>
<dbReference type="OrthoDB" id="7181050at2"/>
<keyword evidence="4" id="KW-1185">Reference proteome</keyword>
<dbReference type="AlphaFoldDB" id="A0A419SJL7"/>
<dbReference type="RefSeq" id="WP_120189499.1">
    <property type="nucleotide sequence ID" value="NZ_MCHY01000008.1"/>
</dbReference>
<dbReference type="InterPro" id="IPR053710">
    <property type="entry name" value="Arylamine_NAT_domain_sf"/>
</dbReference>
<gene>
    <name evidence="3" type="ORF">BEP19_07460</name>
</gene>
<comment type="similarity">
    <text evidence="1 2">Belongs to the arylamine N-acetyltransferase family.</text>
</comment>
<dbReference type="Pfam" id="PF00797">
    <property type="entry name" value="Acetyltransf_2"/>
    <property type="match status" value="1"/>
</dbReference>
<dbReference type="Proteomes" id="UP000284219">
    <property type="component" value="Unassembled WGS sequence"/>
</dbReference>
<comment type="caution">
    <text evidence="3">The sequence shown here is derived from an EMBL/GenBank/DDBJ whole genome shotgun (WGS) entry which is preliminary data.</text>
</comment>
<dbReference type="SUPFAM" id="SSF54001">
    <property type="entry name" value="Cysteine proteinases"/>
    <property type="match status" value="1"/>
</dbReference>
<accession>A0A419SJL7</accession>
<evidence type="ECO:0000256" key="2">
    <source>
        <dbReference type="RuleBase" id="RU003452"/>
    </source>
</evidence>
<sequence>MSQLNRLFRKRLALSENEAITFETLDLILERFATTIPFENLRILNDQVEPVSRDSLLTKILINQEGGLCYELNPLFYFFLLENGFDVTLIRANVLNAETNRFSPLGKTHVTILLRYEGQKYLLETGFGGNLPLKPVPFSGETVTSANGSFRIIPMQDEAEYDYALELKLKHKDSAWRVGHAFHSERPVTNLAELSEIQTIVAEHEISHFNKAPLVTQLTESGNVTLTDTTFTEWKNGEMKKQTIDDAQFQQLAKQIFGLS</sequence>
<dbReference type="InterPro" id="IPR001447">
    <property type="entry name" value="Arylamine_N-AcTrfase"/>
</dbReference>
<dbReference type="GO" id="GO:0016407">
    <property type="term" value="F:acetyltransferase activity"/>
    <property type="evidence" value="ECO:0007669"/>
    <property type="project" value="InterPro"/>
</dbReference>
<proteinExistence type="inferred from homology"/>
<evidence type="ECO:0000313" key="3">
    <source>
        <dbReference type="EMBL" id="RKD24234.1"/>
    </source>
</evidence>
<protein>
    <submittedName>
        <fullName evidence="3">Arylamine N-acetyltransferase</fullName>
    </submittedName>
</protein>
<keyword evidence="3" id="KW-0808">Transferase</keyword>
<dbReference type="Gene3D" id="3.30.2140.20">
    <property type="match status" value="1"/>
</dbReference>
<dbReference type="PANTHER" id="PTHR11786:SF0">
    <property type="entry name" value="ARYLAMINE N-ACETYLTRANSFERASE 4-RELATED"/>
    <property type="match status" value="1"/>
</dbReference>
<name>A0A419SJL7_9BACL</name>